<keyword evidence="1" id="KW-0028">Amino-acid biosynthesis</keyword>
<keyword evidence="2" id="KW-0061">Asparagine biosynthesis</keyword>
<dbReference type="PANTHER" id="PTHR45937:SF1">
    <property type="entry name" value="ASPARAGINE SYNTHETASE DOMAIN-CONTAINING PROTEIN 1"/>
    <property type="match status" value="1"/>
</dbReference>
<keyword evidence="6" id="KW-1185">Reference proteome</keyword>
<keyword evidence="3" id="KW-0315">Glutamine amidotransferase</keyword>
<dbReference type="OrthoDB" id="10252281at2759"/>
<evidence type="ECO:0000256" key="2">
    <source>
        <dbReference type="ARBA" id="ARBA00022888"/>
    </source>
</evidence>
<dbReference type="InterPro" id="IPR014729">
    <property type="entry name" value="Rossmann-like_a/b/a_fold"/>
</dbReference>
<dbReference type="STRING" id="37992.A0A4Z0YQ00"/>
<reference evidence="5 6" key="1">
    <citation type="submission" date="2019-03" db="EMBL/GenBank/DDBJ databases">
        <title>Draft genome sequence of Xylaria hypoxylon DSM 108379, a ubiquitous saprotrophic-parasitic fungi on hardwood.</title>
        <authorList>
            <person name="Buettner E."/>
            <person name="Leonhardt S."/>
            <person name="Gebauer A.M."/>
            <person name="Liers C."/>
            <person name="Hofrichter M."/>
            <person name="Kellner H."/>
        </authorList>
    </citation>
    <scope>NUCLEOTIDE SEQUENCE [LARGE SCALE GENOMIC DNA]</scope>
    <source>
        <strain evidence="5 6">DSM 108379</strain>
    </source>
</reference>
<evidence type="ECO:0000259" key="4">
    <source>
        <dbReference type="PROSITE" id="PS51278"/>
    </source>
</evidence>
<protein>
    <recommendedName>
        <fullName evidence="4">Glutamine amidotransferase type-2 domain-containing protein</fullName>
    </recommendedName>
</protein>
<dbReference type="GO" id="GO:0004066">
    <property type="term" value="F:asparagine synthase (glutamine-hydrolyzing) activity"/>
    <property type="evidence" value="ECO:0007669"/>
    <property type="project" value="InterPro"/>
</dbReference>
<dbReference type="PANTHER" id="PTHR45937">
    <property type="entry name" value="ASPARAGINE SYNTHETASE DOMAIN-CONTAINING PROTEIN 1"/>
    <property type="match status" value="1"/>
</dbReference>
<dbReference type="Gene3D" id="3.60.20.10">
    <property type="entry name" value="Glutamine Phosphoribosylpyrophosphate, subunit 1, domain 1"/>
    <property type="match status" value="1"/>
</dbReference>
<dbReference type="PROSITE" id="PS51278">
    <property type="entry name" value="GATASE_TYPE_2"/>
    <property type="match status" value="1"/>
</dbReference>
<dbReference type="GO" id="GO:0006529">
    <property type="term" value="P:asparagine biosynthetic process"/>
    <property type="evidence" value="ECO:0007669"/>
    <property type="project" value="UniProtKB-KW"/>
</dbReference>
<dbReference type="SUPFAM" id="SSF52402">
    <property type="entry name" value="Adenine nucleotide alpha hydrolases-like"/>
    <property type="match status" value="1"/>
</dbReference>
<dbReference type="CDD" id="cd01991">
    <property type="entry name" value="Asn_synthase_B_C"/>
    <property type="match status" value="1"/>
</dbReference>
<dbReference type="EMBL" id="SKBN01000187">
    <property type="protein sequence ID" value="TGJ81070.1"/>
    <property type="molecule type" value="Genomic_DNA"/>
</dbReference>
<dbReference type="Pfam" id="PF00733">
    <property type="entry name" value="Asn_synthase"/>
    <property type="match status" value="2"/>
</dbReference>
<sequence>MCGIHTIITASTDAGLSSELRQSLINRGPDHFGQAQRELPCVDPDQQLRLYFTSTVLALRGDHVAKQPLEENVGVGSVLCWNGEAWRIDGQPVCGNDGEAVFSTLQSSTSPSRQVREAHVLAVLRSIEGPFAFVYYDFAAGRVYYGRDRLGRRSLLIKTAGNANSITLSSIASVPTDGWVEVSSGGIWSIDLKTYDGRLSGFSLQDYVTNNVWLQSSNDDMVSSIGVFNKELPPPKHALDFSSPSLQILRHKLIESLKPRVLDVPEPLSATPDVDIRIAILFSGGLDSTVLARLTHELVPIDQGLDLINVAFENPRRVALEAKQPHLRASDTYESCPDRATGRKAFAELKSSCPGRYWRFIAVNVPFEEAMAHKEKVLSLMYPHDTEMDLSIAFALYFAARGTGDCYVNQIEWQPSPPTISTTARVLLSGLGADELFGGYSRHELAFKRRGYSGLIDELELDVSRIGQRNLGRDDRIMAHWGREVRFPYLDEEVFKFAISSPVWEKCDFENVFHPAVIDPAKRILRLLADQLDLPIAARQKKKAIQFGSRTPRSRAQQAASGVQLKFLQESRLIELRRMINPRSFGDDDDRYFRVGSATFRVPFQFSCDEYWLPWVSRASELVDTILVDNLFWWLPDIYTHAWPTDPNWRIVTLGSSFEGFGEPSVKYYNIKKLSQPALQILQSTSLTWQL</sequence>
<dbReference type="Gene3D" id="3.40.50.620">
    <property type="entry name" value="HUPs"/>
    <property type="match status" value="1"/>
</dbReference>
<dbReference type="InterPro" id="IPR051857">
    <property type="entry name" value="Asn_synthetase_domain"/>
</dbReference>
<proteinExistence type="predicted"/>
<dbReference type="InterPro" id="IPR017932">
    <property type="entry name" value="GATase_2_dom"/>
</dbReference>
<dbReference type="InterPro" id="IPR001962">
    <property type="entry name" value="Asn_synthase"/>
</dbReference>
<evidence type="ECO:0000313" key="6">
    <source>
        <dbReference type="Proteomes" id="UP000297716"/>
    </source>
</evidence>
<feature type="domain" description="Glutamine amidotransferase type-2" evidence="4">
    <location>
        <begin position="2"/>
        <end position="193"/>
    </location>
</feature>
<dbReference type="InterPro" id="IPR029055">
    <property type="entry name" value="Ntn_hydrolases_N"/>
</dbReference>
<dbReference type="SUPFAM" id="SSF56235">
    <property type="entry name" value="N-terminal nucleophile aminohydrolases (Ntn hydrolases)"/>
    <property type="match status" value="1"/>
</dbReference>
<dbReference type="Proteomes" id="UP000297716">
    <property type="component" value="Unassembled WGS sequence"/>
</dbReference>
<comment type="caution">
    <text evidence="5">The sequence shown here is derived from an EMBL/GenBank/DDBJ whole genome shotgun (WGS) entry which is preliminary data.</text>
</comment>
<evidence type="ECO:0000256" key="3">
    <source>
        <dbReference type="ARBA" id="ARBA00022962"/>
    </source>
</evidence>
<name>A0A4Z0YQ00_9PEZI</name>
<evidence type="ECO:0000313" key="5">
    <source>
        <dbReference type="EMBL" id="TGJ81070.1"/>
    </source>
</evidence>
<evidence type="ECO:0000256" key="1">
    <source>
        <dbReference type="ARBA" id="ARBA00022605"/>
    </source>
</evidence>
<organism evidence="5 6">
    <name type="scientific">Xylaria hypoxylon</name>
    <dbReference type="NCBI Taxonomy" id="37992"/>
    <lineage>
        <taxon>Eukaryota</taxon>
        <taxon>Fungi</taxon>
        <taxon>Dikarya</taxon>
        <taxon>Ascomycota</taxon>
        <taxon>Pezizomycotina</taxon>
        <taxon>Sordariomycetes</taxon>
        <taxon>Xylariomycetidae</taxon>
        <taxon>Xylariales</taxon>
        <taxon>Xylariaceae</taxon>
        <taxon>Xylaria</taxon>
    </lineage>
</organism>
<gene>
    <name evidence="5" type="ORF">E0Z10_g7703</name>
</gene>
<accession>A0A4Z0YQ00</accession>
<dbReference type="AlphaFoldDB" id="A0A4Z0YQ00"/>
<dbReference type="CDD" id="cd03766">
    <property type="entry name" value="Gn_AT_II_novel"/>
    <property type="match status" value="1"/>
</dbReference>